<dbReference type="AlphaFoldDB" id="A0A182KID5"/>
<dbReference type="EnsemblMetazoa" id="ACHR014219-RB">
    <property type="protein sequence ID" value="ACHR014219-PB"/>
    <property type="gene ID" value="ACHR014219"/>
</dbReference>
<organism evidence="1 2">
    <name type="scientific">Anopheles christyi</name>
    <dbReference type="NCBI Taxonomy" id="43041"/>
    <lineage>
        <taxon>Eukaryota</taxon>
        <taxon>Metazoa</taxon>
        <taxon>Ecdysozoa</taxon>
        <taxon>Arthropoda</taxon>
        <taxon>Hexapoda</taxon>
        <taxon>Insecta</taxon>
        <taxon>Pterygota</taxon>
        <taxon>Neoptera</taxon>
        <taxon>Endopterygota</taxon>
        <taxon>Diptera</taxon>
        <taxon>Nematocera</taxon>
        <taxon>Culicoidea</taxon>
        <taxon>Culicidae</taxon>
        <taxon>Anophelinae</taxon>
        <taxon>Anopheles</taxon>
    </lineage>
</organism>
<dbReference type="VEuPathDB" id="VectorBase:ACHR014219"/>
<evidence type="ECO:0000313" key="1">
    <source>
        <dbReference type="EnsemblMetazoa" id="ACHR014219-PB"/>
    </source>
</evidence>
<reference evidence="2" key="1">
    <citation type="submission" date="2013-03" db="EMBL/GenBank/DDBJ databases">
        <title>The Genome Sequence of Anopheles christyi ACHKN1017.</title>
        <authorList>
            <consortium name="The Broad Institute Genomics Platform"/>
            <person name="Neafsey D.E."/>
            <person name="Besansky N."/>
            <person name="Walker B."/>
            <person name="Young S.K."/>
            <person name="Zeng Q."/>
            <person name="Gargeya S."/>
            <person name="Fitzgerald M."/>
            <person name="Haas B."/>
            <person name="Abouelleil A."/>
            <person name="Allen A.W."/>
            <person name="Alvarado L."/>
            <person name="Arachchi H.M."/>
            <person name="Berlin A.M."/>
            <person name="Chapman S.B."/>
            <person name="Gainer-Dewar J."/>
            <person name="Goldberg J."/>
            <person name="Griggs A."/>
            <person name="Gujja S."/>
            <person name="Hansen M."/>
            <person name="Howarth C."/>
            <person name="Imamovic A."/>
            <person name="Ireland A."/>
            <person name="Larimer J."/>
            <person name="McCowan C."/>
            <person name="Murphy C."/>
            <person name="Pearson M."/>
            <person name="Poon T.W."/>
            <person name="Priest M."/>
            <person name="Roberts A."/>
            <person name="Saif S."/>
            <person name="Shea T."/>
            <person name="Sisk P."/>
            <person name="Sykes S."/>
            <person name="Wortman J."/>
            <person name="Nusbaum C."/>
            <person name="Birren B."/>
        </authorList>
    </citation>
    <scope>NUCLEOTIDE SEQUENCE [LARGE SCALE GENOMIC DNA]</scope>
    <source>
        <strain evidence="2">ACHKN1017</strain>
    </source>
</reference>
<reference evidence="1" key="2">
    <citation type="submission" date="2020-05" db="UniProtKB">
        <authorList>
            <consortium name="EnsemblMetazoa"/>
        </authorList>
    </citation>
    <scope>IDENTIFICATION</scope>
    <source>
        <strain evidence="1">ACHKN1017</strain>
    </source>
</reference>
<keyword evidence="2" id="KW-1185">Reference proteome</keyword>
<protein>
    <submittedName>
        <fullName evidence="1">Uncharacterized protein</fullName>
    </submittedName>
</protein>
<sequence>MGQQLCPVSCCVAEAFSRFVNCTQDGNRDWDPAICNSLRNAQCVYQLKRSCLPAPSSRAPVDVLFPRV</sequence>
<proteinExistence type="predicted"/>
<dbReference type="Proteomes" id="UP000075881">
    <property type="component" value="Unassembled WGS sequence"/>
</dbReference>
<accession>A0A182KID5</accession>
<evidence type="ECO:0000313" key="2">
    <source>
        <dbReference type="Proteomes" id="UP000075881"/>
    </source>
</evidence>
<name>A0A182KID5_9DIPT</name>